<organism evidence="1 2">
    <name type="scientific">Prevotella vespertina</name>
    <dbReference type="NCBI Taxonomy" id="2608404"/>
    <lineage>
        <taxon>Bacteria</taxon>
        <taxon>Pseudomonadati</taxon>
        <taxon>Bacteroidota</taxon>
        <taxon>Bacteroidia</taxon>
        <taxon>Bacteroidales</taxon>
        <taxon>Prevotellaceae</taxon>
        <taxon>Prevotella</taxon>
    </lineage>
</organism>
<dbReference type="Gene3D" id="3.40.50.1000">
    <property type="entry name" value="HAD superfamily/HAD-like"/>
    <property type="match status" value="1"/>
</dbReference>
<dbReference type="EMBL" id="VVIQ01000015">
    <property type="protein sequence ID" value="MUL28846.1"/>
    <property type="molecule type" value="Genomic_DNA"/>
</dbReference>
<keyword evidence="2" id="KW-1185">Reference proteome</keyword>
<dbReference type="InterPro" id="IPR036412">
    <property type="entry name" value="HAD-like_sf"/>
</dbReference>
<dbReference type="InterPro" id="IPR023214">
    <property type="entry name" value="HAD_sf"/>
</dbReference>
<sequence length="141" mass="16861">MIIAIDFDGTIVEHRYPKIGDEIPFATDTLKMLIKDGHRLILWSVREDDLLQEAVDWCHARGVDFWAINKDYPEEEKEKNNHFSRKIKADMFIDDRNFGGLPDWGTIYQMVTNHETWESRNFSNHSLEDQKPPKKKHWWNF</sequence>
<dbReference type="RefSeq" id="WP_009435244.1">
    <property type="nucleotide sequence ID" value="NZ_VVIQ01000015.1"/>
</dbReference>
<evidence type="ECO:0008006" key="3">
    <source>
        <dbReference type="Google" id="ProtNLM"/>
    </source>
</evidence>
<dbReference type="NCBIfam" id="NF046079">
    <property type="entry name" value="HAD_phos_BT0820"/>
    <property type="match status" value="1"/>
</dbReference>
<dbReference type="Proteomes" id="UP000482295">
    <property type="component" value="Unassembled WGS sequence"/>
</dbReference>
<dbReference type="SUPFAM" id="SSF56784">
    <property type="entry name" value="HAD-like"/>
    <property type="match status" value="1"/>
</dbReference>
<accession>A0A7C9HHL2</accession>
<dbReference type="InterPro" id="IPR016769">
    <property type="entry name" value="Phage_SP01_Orf1"/>
</dbReference>
<gene>
    <name evidence="1" type="ORF">F0475_11205</name>
</gene>
<reference evidence="1 2" key="1">
    <citation type="submission" date="2019-09" db="EMBL/GenBank/DDBJ databases">
        <title>Prevotella A2879 sp. nov., isolated from an abscess of a patient.</title>
        <authorList>
            <person name="Buhl M."/>
            <person name="Oberhettinger P."/>
        </authorList>
    </citation>
    <scope>NUCLEOTIDE SEQUENCE [LARGE SCALE GENOMIC DNA]</scope>
    <source>
        <strain evidence="1 2">A2879</strain>
    </source>
</reference>
<proteinExistence type="predicted"/>
<comment type="caution">
    <text evidence="1">The sequence shown here is derived from an EMBL/GenBank/DDBJ whole genome shotgun (WGS) entry which is preliminary data.</text>
</comment>
<name>A0A7C9HHL2_9BACT</name>
<dbReference type="AlphaFoldDB" id="A0A7C9HHL2"/>
<evidence type="ECO:0000313" key="2">
    <source>
        <dbReference type="Proteomes" id="UP000482295"/>
    </source>
</evidence>
<dbReference type="PIRSF" id="PIRSF020079">
    <property type="entry name" value="UCP020079"/>
    <property type="match status" value="1"/>
</dbReference>
<evidence type="ECO:0000313" key="1">
    <source>
        <dbReference type="EMBL" id="MUL28846.1"/>
    </source>
</evidence>
<protein>
    <recommendedName>
        <fullName evidence="3">Hydrolase</fullName>
    </recommendedName>
</protein>